<keyword evidence="2" id="KW-0812">Transmembrane</keyword>
<sequence>MDFTVYVLGDVSSFYSTINGVAMIFRSGGFMNGVYLVGGFIALISGIMFMIQKGGGEQFVPANGPIAGLFGFGMVVACCSIQASVTIEDIYTGNIAKVDHVPLILAAPASLFTTTSYSVFDKINTAFQSTSGSYMGVSQNGFITPMKLLMTLRKGVENVDPYLVSSLKQFIIDCVPGSTTFNMNNFQAAPDMVNYVLSYSRPNGLTTYWDNLNASGVAMACQDASAKINTVVSAFPASANLKKLVNAGMKDKNPLGGAYTQTNIDDAITNLVPTLWSAAQSSDQFMTNALFFNSVWGTYNCLDSVQDQNSFNLCMVSLTQQDEQFRSDAAASGSFFAKLMMPTMIFLQLLFFGFAPIVIIYGLFKGAGALMMYVKYLGFGVWTSSWLPFTAVIQMYIQNDVADKMAQFTEKGLVPSNLQSVYYDVLATRLGIASDMLAATPLISAAMLGVTGYGMVSLASRWSGRDHNDEKLQSPDILKNGAHVDVASRNQYGAENKGSAKSGLAQADTPWNSAELKQTLGTSTQSALGSDHTKRTESAQAVEASLRQAMSYKSGSTWSNQEMQSLERSHTSMTQQAMKMSDKIADSLGLTGSKRDSFKQNFNAEVGFSGIFGGVKAGVASATGKEMSKDQATKINSEFGTEIAKNESDMKGWKAAASSAFSHSTGKEAATEQSLGRRLSATTADTQSSFERFQKATSAEASVSAGVKISEETTGGNLISSPEAMQALNSAISNLSGSQREAFNKKFPELETRYDQRSVGMQGKREAAQLWALRTVDDAAFANVVSSMQSGSISGPTDNNAEHFQGVGARAQQVSDNPGGNVANANIGMPSTNVPGVSADQVGPTGAPEQKTLKNLVDGLDPSRNQSMRETFVDSQMPGGVLNGQDKIRSARHKVENGDTSISAKDMTDTMSAKPITNAVSAVGNKEQQWEAENPKTAMAITRGSMLIPGLGWGGAAARGVQFTRAGVASYRAAEGLKVAEAGVEVAQAARVANAAGHEIPAVLRAPGQASRIVDAEHVKEASETAAAASKAFSAAGREAKQATTLAAKTSVEPAMLLTAKYSADNDQAQIGGNAGPDAPLSPGSAVHSMRQETNHAPSQEPMMMPMQPAADPLAALGGHSGNLTSVGGDTPAAPLMAPQGGHSGNSKPAGNGEAQHHATAPISANPAPLAPMPAATHMNSMGQDFNHNETPQHATLGDVHGHQPAASLQPGHSGLSAETNHGDHSANLTSVGGSEDHQAAPTIGSGNAMHTPLTQESNHGLGGNEPGLTANLTAGGGSENTFGDGLMGSTGADSGPLFGSNEGQRPAPRVNYNSHPNEGSSSSTPAPGSRGGDAKESGPAVRGSK</sequence>
<feature type="region of interest" description="Disordered" evidence="1">
    <location>
        <begin position="552"/>
        <end position="577"/>
    </location>
</feature>
<evidence type="ECO:0000313" key="4">
    <source>
        <dbReference type="EMBL" id="MQU32548.1"/>
    </source>
</evidence>
<dbReference type="InterPro" id="IPR012931">
    <property type="entry name" value="TraG_N_Proteobacteria"/>
</dbReference>
<reference evidence="4 5" key="1">
    <citation type="submission" date="2019-10" db="EMBL/GenBank/DDBJ databases">
        <title>Evaluation of single-gene subtyping targets for Pseudomonas.</title>
        <authorList>
            <person name="Reichler S.J."/>
            <person name="Orsi R.H."/>
            <person name="Wiedmann M."/>
            <person name="Martin N.H."/>
            <person name="Murphy S.I."/>
        </authorList>
    </citation>
    <scope>NUCLEOTIDE SEQUENCE [LARGE SCALE GENOMIC DNA]</scope>
    <source>
        <strain evidence="4 5">FSL R10-2107</strain>
    </source>
</reference>
<feature type="compositionally biased region" description="Polar residues" evidence="1">
    <location>
        <begin position="552"/>
        <end position="564"/>
    </location>
</feature>
<dbReference type="EMBL" id="WIVX01000066">
    <property type="protein sequence ID" value="MQU32548.1"/>
    <property type="molecule type" value="Genomic_DNA"/>
</dbReference>
<feature type="region of interest" description="Disordered" evidence="1">
    <location>
        <begin position="1068"/>
        <end position="1106"/>
    </location>
</feature>
<evidence type="ECO:0000313" key="5">
    <source>
        <dbReference type="Proteomes" id="UP000470186"/>
    </source>
</evidence>
<accession>A0A7X1YB02</accession>
<feature type="transmembrane region" description="Helical" evidence="2">
    <location>
        <begin position="32"/>
        <end position="51"/>
    </location>
</feature>
<keyword evidence="5" id="KW-1185">Reference proteome</keyword>
<feature type="region of interest" description="Disordered" evidence="1">
    <location>
        <begin position="828"/>
        <end position="850"/>
    </location>
</feature>
<keyword evidence="2" id="KW-0472">Membrane</keyword>
<feature type="region of interest" description="Disordered" evidence="1">
    <location>
        <begin position="661"/>
        <end position="693"/>
    </location>
</feature>
<feature type="transmembrane region" description="Helical" evidence="2">
    <location>
        <begin position="66"/>
        <end position="87"/>
    </location>
</feature>
<feature type="compositionally biased region" description="Polar residues" evidence="1">
    <location>
        <begin position="1185"/>
        <end position="1194"/>
    </location>
</feature>
<dbReference type="RefSeq" id="WP_153351449.1">
    <property type="nucleotide sequence ID" value="NZ_WIVX01000066.1"/>
</dbReference>
<name>A0A7X1YB02_9PSED</name>
<feature type="compositionally biased region" description="Polar residues" evidence="1">
    <location>
        <begin position="1312"/>
        <end position="1327"/>
    </location>
</feature>
<comment type="caution">
    <text evidence="4">The sequence shown here is derived from an EMBL/GenBank/DDBJ whole genome shotgun (WGS) entry which is preliminary data.</text>
</comment>
<feature type="region of interest" description="Disordered" evidence="1">
    <location>
        <begin position="1185"/>
        <end position="1346"/>
    </location>
</feature>
<dbReference type="Pfam" id="PF07916">
    <property type="entry name" value="TraG_N"/>
    <property type="match status" value="1"/>
</dbReference>
<evidence type="ECO:0000259" key="3">
    <source>
        <dbReference type="Pfam" id="PF07916"/>
    </source>
</evidence>
<feature type="domain" description="TraG N-terminal Proteobacteria" evidence="3">
    <location>
        <begin position="4"/>
        <end position="469"/>
    </location>
</feature>
<dbReference type="Proteomes" id="UP000470186">
    <property type="component" value="Unassembled WGS sequence"/>
</dbReference>
<organism evidence="4 5">
    <name type="scientific">Pseudomonas helleri</name>
    <dbReference type="NCBI Taxonomy" id="1608996"/>
    <lineage>
        <taxon>Bacteria</taxon>
        <taxon>Pseudomonadati</taxon>
        <taxon>Pseudomonadota</taxon>
        <taxon>Gammaproteobacteria</taxon>
        <taxon>Pseudomonadales</taxon>
        <taxon>Pseudomonadaceae</taxon>
        <taxon>Pseudomonas</taxon>
    </lineage>
</organism>
<feature type="transmembrane region" description="Helical" evidence="2">
    <location>
        <begin position="345"/>
        <end position="364"/>
    </location>
</feature>
<feature type="transmembrane region" description="Helical" evidence="2">
    <location>
        <begin position="376"/>
        <end position="397"/>
    </location>
</feature>
<gene>
    <name evidence="4" type="ORF">GHO30_14285</name>
</gene>
<feature type="region of interest" description="Disordered" evidence="1">
    <location>
        <begin position="1124"/>
        <end position="1172"/>
    </location>
</feature>
<evidence type="ECO:0000256" key="2">
    <source>
        <dbReference type="SAM" id="Phobius"/>
    </source>
</evidence>
<keyword evidence="2" id="KW-1133">Transmembrane helix</keyword>
<evidence type="ECO:0000256" key="1">
    <source>
        <dbReference type="SAM" id="MobiDB-lite"/>
    </source>
</evidence>
<protein>
    <submittedName>
        <fullName evidence="4">Conjugal transfer protein TraG</fullName>
    </submittedName>
</protein>
<feature type="compositionally biased region" description="Polar residues" evidence="1">
    <location>
        <begin position="680"/>
        <end position="693"/>
    </location>
</feature>
<proteinExistence type="predicted"/>